<dbReference type="RefSeq" id="WP_067703467.1">
    <property type="nucleotide sequence ID" value="NZ_LLZH01000313.1"/>
</dbReference>
<dbReference type="Proteomes" id="UP000053244">
    <property type="component" value="Unassembled WGS sequence"/>
</dbReference>
<gene>
    <name evidence="1" type="ORF">ADL15_40555</name>
</gene>
<keyword evidence="2" id="KW-1185">Reference proteome</keyword>
<accession>A0A101JEX0</accession>
<name>A0A101JEX0_9ACTN</name>
<dbReference type="AlphaFoldDB" id="A0A101JEX0"/>
<evidence type="ECO:0000313" key="1">
    <source>
        <dbReference type="EMBL" id="KUL25499.1"/>
    </source>
</evidence>
<dbReference type="EMBL" id="LLZH01000313">
    <property type="protein sequence ID" value="KUL25499.1"/>
    <property type="molecule type" value="Genomic_DNA"/>
</dbReference>
<organism evidence="1 2">
    <name type="scientific">Actinoplanes awajinensis subsp. mycoplanecinus</name>
    <dbReference type="NCBI Taxonomy" id="135947"/>
    <lineage>
        <taxon>Bacteria</taxon>
        <taxon>Bacillati</taxon>
        <taxon>Actinomycetota</taxon>
        <taxon>Actinomycetes</taxon>
        <taxon>Micromonosporales</taxon>
        <taxon>Micromonosporaceae</taxon>
        <taxon>Actinoplanes</taxon>
    </lineage>
</organism>
<dbReference type="NCBIfam" id="NF038175">
    <property type="entry name" value="IniB_NTERM"/>
    <property type="match status" value="1"/>
</dbReference>
<dbReference type="InterPro" id="IPR049709">
    <property type="entry name" value="IniB-like_N"/>
</dbReference>
<protein>
    <submittedName>
        <fullName evidence="1">Uncharacterized protein</fullName>
    </submittedName>
</protein>
<evidence type="ECO:0000313" key="2">
    <source>
        <dbReference type="Proteomes" id="UP000053244"/>
    </source>
</evidence>
<sequence>MDSFPTLQEFVLHLIYDPAARSAFELDPELALQAAGLDDITAADVQQVIPLVIDSAPVAGLHGLTGADDLSTGVANLDVAGAVSHLQAIAAQVTLTPAHLGAELNAGFGGAAAISVAGTSVGAGSAFTLTGIGGFSAADDPGQHVDQHVVAPVEHAVTGVLPGAVLPAPDHGAVLPGLDSGPAGLLDSGLDTIGDVPSSAGLDHFPGLDGPGLGGATSSIESVLDPDLGHVLSQDPADTVHGAVSGVTGTVGGVLHDVTPPLGETTHGLLGDLHF</sequence>
<dbReference type="OrthoDB" id="3403955at2"/>
<proteinExistence type="predicted"/>
<comment type="caution">
    <text evidence="1">The sequence shown here is derived from an EMBL/GenBank/DDBJ whole genome shotgun (WGS) entry which is preliminary data.</text>
</comment>
<reference evidence="1 2" key="1">
    <citation type="submission" date="2015-10" db="EMBL/GenBank/DDBJ databases">
        <authorList>
            <person name="Gilbert D.G."/>
        </authorList>
    </citation>
    <scope>NUCLEOTIDE SEQUENCE [LARGE SCALE GENOMIC DNA]</scope>
    <source>
        <strain evidence="1 2">NRRL B-16712</strain>
    </source>
</reference>